<evidence type="ECO:0000313" key="5">
    <source>
        <dbReference type="Proteomes" id="UP000028401"/>
    </source>
</evidence>
<accession>A0A084ADB8</accession>
<dbReference type="InterPro" id="IPR015883">
    <property type="entry name" value="Glyco_hydro_20_cat"/>
</dbReference>
<dbReference type="Gene3D" id="3.20.20.80">
    <property type="entry name" value="Glycosidases"/>
    <property type="match status" value="1"/>
</dbReference>
<dbReference type="EMBL" id="AZSI01000009">
    <property type="protein sequence ID" value="KEY63297.1"/>
    <property type="molecule type" value="Genomic_DNA"/>
</dbReference>
<dbReference type="GO" id="GO:0004563">
    <property type="term" value="F:beta-N-acetylhexosaminidase activity"/>
    <property type="evidence" value="ECO:0007669"/>
    <property type="project" value="UniProtKB-ARBA"/>
</dbReference>
<proteinExistence type="inferred from homology"/>
<dbReference type="GO" id="GO:0005975">
    <property type="term" value="P:carbohydrate metabolic process"/>
    <property type="evidence" value="ECO:0007669"/>
    <property type="project" value="InterPro"/>
</dbReference>
<feature type="domain" description="Glycoside hydrolase family 20 catalytic" evidence="3">
    <location>
        <begin position="4"/>
        <end position="297"/>
    </location>
</feature>
<dbReference type="RefSeq" id="WP_042747746.1">
    <property type="nucleotide sequence ID" value="NZ_AZSI01000009.1"/>
</dbReference>
<dbReference type="InterPro" id="IPR052764">
    <property type="entry name" value="GH20_Enzymes"/>
</dbReference>
<dbReference type="PANTHER" id="PTHR43678">
    <property type="entry name" value="PUTATIVE (AFU_ORTHOLOGUE AFUA_2G00640)-RELATED"/>
    <property type="match status" value="1"/>
</dbReference>
<evidence type="ECO:0000256" key="2">
    <source>
        <dbReference type="ARBA" id="ARBA00022801"/>
    </source>
</evidence>
<name>A0A084ADB8_LACLC</name>
<comment type="similarity">
    <text evidence="1">Belongs to the glycosyl hydrolase 20 family.</text>
</comment>
<evidence type="ECO:0000313" key="4">
    <source>
        <dbReference type="EMBL" id="KEY63297.1"/>
    </source>
</evidence>
<dbReference type="InterPro" id="IPR017853">
    <property type="entry name" value="GH"/>
</dbReference>
<dbReference type="PATRIC" id="fig|1415168.3.peg.448"/>
<organism evidence="4 5">
    <name type="scientific">Lactococcus cremoris subsp. cremoris GE214</name>
    <dbReference type="NCBI Taxonomy" id="1415168"/>
    <lineage>
        <taxon>Bacteria</taxon>
        <taxon>Bacillati</taxon>
        <taxon>Bacillota</taxon>
        <taxon>Bacilli</taxon>
        <taxon>Lactobacillales</taxon>
        <taxon>Streptococcaceae</taxon>
        <taxon>Lactococcus</taxon>
        <taxon>Lactococcus cremoris subsp. cremoris</taxon>
    </lineage>
</organism>
<gene>
    <name evidence="4" type="ORF">U725_00427</name>
</gene>
<protein>
    <submittedName>
        <fullName evidence="4">Beta-N-acetylhexosaminidase</fullName>
    </submittedName>
</protein>
<dbReference type="PANTHER" id="PTHR43678:SF1">
    <property type="entry name" value="BETA-N-ACETYLHEXOSAMINIDASE"/>
    <property type="match status" value="1"/>
</dbReference>
<keyword evidence="2" id="KW-0378">Hydrolase</keyword>
<dbReference type="AlphaFoldDB" id="A0A084ADB8"/>
<evidence type="ECO:0000256" key="1">
    <source>
        <dbReference type="ARBA" id="ARBA00006285"/>
    </source>
</evidence>
<evidence type="ECO:0000259" key="3">
    <source>
        <dbReference type="Pfam" id="PF00728"/>
    </source>
</evidence>
<dbReference type="CDD" id="cd06564">
    <property type="entry name" value="GH20_DspB_LnbB-like"/>
    <property type="match status" value="1"/>
</dbReference>
<dbReference type="Pfam" id="PF00728">
    <property type="entry name" value="Glyco_hydro_20"/>
    <property type="match status" value="1"/>
</dbReference>
<comment type="caution">
    <text evidence="4">The sequence shown here is derived from an EMBL/GenBank/DDBJ whole genome shotgun (WGS) entry which is preliminary data.</text>
</comment>
<dbReference type="Proteomes" id="UP000028401">
    <property type="component" value="Unassembled WGS sequence"/>
</dbReference>
<dbReference type="SUPFAM" id="SSF51445">
    <property type="entry name" value="(Trans)glycosidases"/>
    <property type="match status" value="1"/>
</dbReference>
<reference evidence="4 5" key="1">
    <citation type="submission" date="2014-06" db="EMBL/GenBank/DDBJ databases">
        <title>Draft genome sequence of the putrescine producing strain Lactococcus lactis subsp cremoris GE214.</title>
        <authorList>
            <person name="Ladero V."/>
            <person name="Linares D.M."/>
            <person name="del Rio B."/>
            <person name="Mayo B."/>
            <person name="Martin M.C."/>
            <person name="Fernandez M."/>
            <person name="Alvarez M.A."/>
        </authorList>
    </citation>
    <scope>NUCLEOTIDE SEQUENCE [LARGE SCALE GENOMIC DNA]</scope>
    <source>
        <strain evidence="4 5">GE214</strain>
    </source>
</reference>
<sequence>MEKGLLVDLGRKYWSLKELKNLILLLQEHKLTHLQLHLNENEGFALNFTDSLVSKSYSYSEIKELRAFAKQHEITLIPDFDSPGHMSHLLKSKPEFALPDTNQQAVDVTNQAAIDWLLKIIDEIIDFFPDSKIFHIGGDEFIDFRQIENYPYLLEKARQKYGSEARGLEYYYEYINQLARHLSQKGKRVRIWNDGFLRKDKQSLIPLTKEVEVCYWTNWEKGMADVKEWLSAGYSLINFCDNDLYYVLGEQAGYSYPTAKKLENEGNIQKFSGQQWLNKNEMKSVRGTYFSIWADEPNAKSVSEILDELTKILPIFTKIYGVK</sequence>